<gene>
    <name evidence="4" type="ORF">MJB10_22795</name>
</gene>
<dbReference type="Proteomes" id="UP001304650">
    <property type="component" value="Chromosome"/>
</dbReference>
<feature type="signal peptide" evidence="2">
    <location>
        <begin position="1"/>
        <end position="30"/>
    </location>
</feature>
<name>A0AA96LTN6_9BACL</name>
<feature type="domain" description="SLH" evidence="3">
    <location>
        <begin position="765"/>
        <end position="824"/>
    </location>
</feature>
<evidence type="ECO:0000259" key="3">
    <source>
        <dbReference type="PROSITE" id="PS51272"/>
    </source>
</evidence>
<protein>
    <submittedName>
        <fullName evidence="4">S-layer homology domain-containing protein</fullName>
    </submittedName>
</protein>
<keyword evidence="2" id="KW-0732">Signal</keyword>
<dbReference type="InterPro" id="IPR013783">
    <property type="entry name" value="Ig-like_fold"/>
</dbReference>
<evidence type="ECO:0000313" key="5">
    <source>
        <dbReference type="Proteomes" id="UP001304650"/>
    </source>
</evidence>
<dbReference type="PANTHER" id="PTHR43308">
    <property type="entry name" value="OUTER MEMBRANE PROTEIN ALPHA-RELATED"/>
    <property type="match status" value="1"/>
</dbReference>
<feature type="domain" description="SLH" evidence="3">
    <location>
        <begin position="825"/>
        <end position="888"/>
    </location>
</feature>
<dbReference type="KEGG" id="proo:MJB10_22795"/>
<dbReference type="InterPro" id="IPR001119">
    <property type="entry name" value="SLH_dom"/>
</dbReference>
<feature type="region of interest" description="Disordered" evidence="1">
    <location>
        <begin position="512"/>
        <end position="546"/>
    </location>
</feature>
<accession>A0AA96LTN6</accession>
<dbReference type="AlphaFoldDB" id="A0AA96LTN6"/>
<proteinExistence type="predicted"/>
<reference evidence="4" key="1">
    <citation type="submission" date="2022-02" db="EMBL/GenBank/DDBJ databases">
        <title>Paenibacillus sp. MBLB1832 Whole Genome Shotgun Sequencing.</title>
        <authorList>
            <person name="Hwang C.Y."/>
            <person name="Cho E.-S."/>
            <person name="Seo M.-J."/>
        </authorList>
    </citation>
    <scope>NUCLEOTIDE SEQUENCE</scope>
    <source>
        <strain evidence="4">MBLB1832</strain>
    </source>
</reference>
<feature type="compositionally biased region" description="Low complexity" evidence="1">
    <location>
        <begin position="512"/>
        <end position="539"/>
    </location>
</feature>
<feature type="chain" id="PRO_5041653218" evidence="2">
    <location>
        <begin position="31"/>
        <end position="955"/>
    </location>
</feature>
<organism evidence="4 5">
    <name type="scientific">Paenibacillus roseopurpureus</name>
    <dbReference type="NCBI Taxonomy" id="2918901"/>
    <lineage>
        <taxon>Bacteria</taxon>
        <taxon>Bacillati</taxon>
        <taxon>Bacillota</taxon>
        <taxon>Bacilli</taxon>
        <taxon>Bacillales</taxon>
        <taxon>Paenibacillaceae</taxon>
        <taxon>Paenibacillus</taxon>
    </lineage>
</organism>
<dbReference type="PANTHER" id="PTHR43308:SF5">
    <property type="entry name" value="S-LAYER PROTEIN _ PEPTIDOGLYCAN ENDO-BETA-N-ACETYLGLUCOSAMINIDASE"/>
    <property type="match status" value="1"/>
</dbReference>
<dbReference type="EMBL" id="CP130319">
    <property type="protein sequence ID" value="WNR47146.1"/>
    <property type="molecule type" value="Genomic_DNA"/>
</dbReference>
<keyword evidence="5" id="KW-1185">Reference proteome</keyword>
<evidence type="ECO:0000256" key="1">
    <source>
        <dbReference type="SAM" id="MobiDB-lite"/>
    </source>
</evidence>
<dbReference type="RefSeq" id="WP_314805831.1">
    <property type="nucleotide sequence ID" value="NZ_CP130319.1"/>
</dbReference>
<sequence>MFTKKGVRRVSVTLAAMLLLSLLVPLLASAASLFRFQYDSLTGKVYGYVYSDKSSVSVSVYDNVYGKKNIVTNAAYTSVTNGVYYYRLDTPSNGELTGYSPVTATVYESTTPYVSMNTTVYSSVYVFENANTPSAPTGFAAVINGGDLFSSWPMINDPMIKTINLYMNGNKYHSNNSRNLESNGNFSYWTGIHLGYNYGGTYTMQMSVTDVAGRESPLSPAVTITAPSQPDGYRYQGQVALNGNVQDGTTFVVKDLTGNIVQNVTYNGGVVSGSTSIGRYEISDKDYSGTYTDRLYYFFDLPNKAYTLTVTTNSKTRTANMEAPNSLWSIPVSNVSFAGVYVNLIYFYSNFASTPVYLFNGFEQGHYMQPNEGIVKFTPAGSNANYLYVQFPYDKWPYGGLTSSNNSTTLYADKLAAADFKLIKSSDNSLLEIVSAKADSRGLLKLSLSSKLEAGQQYELSMSSTSGGNEIKLPLWSGTKFNANVQTRIGETQYIFDYVDYSIADQTISVSASSTQTPSTPSIPSIPGIPSTPSTPSPTNGEVKLDPKGVTVTKETGADGKPVTRLTINADMMGKALGLLKDKDKGARSVTVEASGTEATAKIDIPASSLTEALGSNLDAVISIKSDAATYNLPINLFKDLTSALKSDLKDVKVTVSISKASETVTQEIKKANADVKQLLDNPIEFTITAETSKGSKLDINDFGGTYVERKILIPSKVDSSKTTAVVIDPTTGLMKFIPAIITNADGKSEVTIKSSHNSVYTLIERNKSFNDLNGHWAKADIELLASKLIVQGITDTNFSPEQNVTRAQFASLLVTALGLNEVAGSVKFNDVNANDWYSGAIGAATKAGIVDGVDNGNFAPNASITREQMSIMISRAIKAAGKNADVTSTQDQTLASFTDRGAIHDWAKSAVAQVVDAKIVTGLTDNAFAPSDIATRAQAAVMLKRFLQYMQFIN</sequence>
<dbReference type="PROSITE" id="PS51272">
    <property type="entry name" value="SLH"/>
    <property type="match status" value="3"/>
</dbReference>
<feature type="domain" description="SLH" evidence="3">
    <location>
        <begin position="895"/>
        <end position="955"/>
    </location>
</feature>
<dbReference type="Gene3D" id="2.60.40.10">
    <property type="entry name" value="Immunoglobulins"/>
    <property type="match status" value="1"/>
</dbReference>
<evidence type="ECO:0000256" key="2">
    <source>
        <dbReference type="SAM" id="SignalP"/>
    </source>
</evidence>
<evidence type="ECO:0000313" key="4">
    <source>
        <dbReference type="EMBL" id="WNR47146.1"/>
    </source>
</evidence>
<dbReference type="InterPro" id="IPR051465">
    <property type="entry name" value="Cell_Envelope_Struct_Comp"/>
</dbReference>
<dbReference type="Pfam" id="PF00395">
    <property type="entry name" value="SLH"/>
    <property type="match status" value="3"/>
</dbReference>